<protein>
    <recommendedName>
        <fullName evidence="6">TonB-dependent receptor</fullName>
    </recommendedName>
</protein>
<keyword evidence="3" id="KW-0998">Cell outer membrane</keyword>
<comment type="subcellular location">
    <subcellularLocation>
        <location evidence="1">Cell outer membrane</location>
    </subcellularLocation>
</comment>
<keyword evidence="2" id="KW-0472">Membrane</keyword>
<sequence>MEFNGNNNLKITAETYYKKYKNYPFSLRNGISLANLGGDFGVVGAEPLDSRGVGETYGIELLAQKRTVNDFYGIASYTFGHSKFSDLNGDLKPSSWDSRHILSLTGGKYFSRNWNIGARFRLQSGLPETPYDLEKSQLVNVWNIANAPVSDYILLNSQRGNLVHQLDIRAEKKWIFNKWQMTFYVDVVNVYGSKNPSRLPVIALERDTNGNGIVTNPGAPQNEQIYQLNYGEADRTTPLPYFGFIFEF</sequence>
<name>A0ABT3JP31_9FLAO</name>
<dbReference type="InterPro" id="IPR036942">
    <property type="entry name" value="Beta-barrel_TonB_sf"/>
</dbReference>
<evidence type="ECO:0000313" key="4">
    <source>
        <dbReference type="EMBL" id="MCW4452240.1"/>
    </source>
</evidence>
<keyword evidence="5" id="KW-1185">Reference proteome</keyword>
<accession>A0ABT3JP31</accession>
<comment type="caution">
    <text evidence="4">The sequence shown here is derived from an EMBL/GenBank/DDBJ whole genome shotgun (WGS) entry which is preliminary data.</text>
</comment>
<gene>
    <name evidence="4" type="ORF">OK344_08465</name>
</gene>
<evidence type="ECO:0000256" key="1">
    <source>
        <dbReference type="ARBA" id="ARBA00004442"/>
    </source>
</evidence>
<evidence type="ECO:0000256" key="3">
    <source>
        <dbReference type="ARBA" id="ARBA00023237"/>
    </source>
</evidence>
<dbReference type="EMBL" id="JAPCHZ010000004">
    <property type="protein sequence ID" value="MCW4452240.1"/>
    <property type="molecule type" value="Genomic_DNA"/>
</dbReference>
<evidence type="ECO:0008006" key="6">
    <source>
        <dbReference type="Google" id="ProtNLM"/>
    </source>
</evidence>
<evidence type="ECO:0000313" key="5">
    <source>
        <dbReference type="Proteomes" id="UP001209107"/>
    </source>
</evidence>
<organism evidence="4 5">
    <name type="scientific">Kaistella yananensis</name>
    <dbReference type="NCBI Taxonomy" id="2989820"/>
    <lineage>
        <taxon>Bacteria</taxon>
        <taxon>Pseudomonadati</taxon>
        <taxon>Bacteroidota</taxon>
        <taxon>Flavobacteriia</taxon>
        <taxon>Flavobacteriales</taxon>
        <taxon>Weeksellaceae</taxon>
        <taxon>Chryseobacterium group</taxon>
        <taxon>Kaistella</taxon>
    </lineage>
</organism>
<dbReference type="RefSeq" id="WP_265144388.1">
    <property type="nucleotide sequence ID" value="NZ_JAPCHZ010000004.1"/>
</dbReference>
<dbReference type="SUPFAM" id="SSF56935">
    <property type="entry name" value="Porins"/>
    <property type="match status" value="1"/>
</dbReference>
<dbReference type="Proteomes" id="UP001209107">
    <property type="component" value="Unassembled WGS sequence"/>
</dbReference>
<evidence type="ECO:0000256" key="2">
    <source>
        <dbReference type="ARBA" id="ARBA00023136"/>
    </source>
</evidence>
<reference evidence="4 5" key="1">
    <citation type="submission" date="2022-10" db="EMBL/GenBank/DDBJ databases">
        <title>Kaistella sp. BT-6-1-3.</title>
        <authorList>
            <person name="Ai J."/>
            <person name="Deng Z."/>
        </authorList>
    </citation>
    <scope>NUCLEOTIDE SEQUENCE [LARGE SCALE GENOMIC DNA]</scope>
    <source>
        <strain evidence="4 5">BT6-1-3</strain>
    </source>
</reference>
<proteinExistence type="predicted"/>
<dbReference type="Gene3D" id="2.40.170.20">
    <property type="entry name" value="TonB-dependent receptor, beta-barrel domain"/>
    <property type="match status" value="1"/>
</dbReference>